<sequence>MAVSCLGPAQFLGRTITPDYYLPALQLRSAPASDPLRHLLAALATRGAALGYQFGVTEGIHGWLTVAETAELAARLDRLDLPRYEPTFAAMADRLKQAGRSASEWQDLSLSFVRTVATIAVRDGQAVLWGNDVCPDVWRKTFGVHDGSQHDTGP</sequence>
<keyword evidence="2" id="KW-1185">Reference proteome</keyword>
<protein>
    <submittedName>
        <fullName evidence="1">Uncharacterized protein</fullName>
    </submittedName>
</protein>
<dbReference type="EMBL" id="LT607411">
    <property type="protein sequence ID" value="SCE94387.1"/>
    <property type="molecule type" value="Genomic_DNA"/>
</dbReference>
<organism evidence="1 2">
    <name type="scientific">Micromonospora viridifaciens</name>
    <dbReference type="NCBI Taxonomy" id="1881"/>
    <lineage>
        <taxon>Bacteria</taxon>
        <taxon>Bacillati</taxon>
        <taxon>Actinomycetota</taxon>
        <taxon>Actinomycetes</taxon>
        <taxon>Micromonosporales</taxon>
        <taxon>Micromonosporaceae</taxon>
        <taxon>Micromonospora</taxon>
    </lineage>
</organism>
<evidence type="ECO:0000313" key="1">
    <source>
        <dbReference type="EMBL" id="SCE94387.1"/>
    </source>
</evidence>
<proteinExistence type="predicted"/>
<accession>A0A1C4WDR0</accession>
<dbReference type="AlphaFoldDB" id="A0A1C4WDR0"/>
<dbReference type="Proteomes" id="UP000198242">
    <property type="component" value="Chromosome I"/>
</dbReference>
<evidence type="ECO:0000313" key="2">
    <source>
        <dbReference type="Proteomes" id="UP000198242"/>
    </source>
</evidence>
<name>A0A1C4WDR0_MICVI</name>
<gene>
    <name evidence="1" type="ORF">GA0074695_2336</name>
</gene>
<reference evidence="2" key="1">
    <citation type="submission" date="2016-06" db="EMBL/GenBank/DDBJ databases">
        <authorList>
            <person name="Varghese N."/>
            <person name="Submissions Spin"/>
        </authorList>
    </citation>
    <scope>NUCLEOTIDE SEQUENCE [LARGE SCALE GENOMIC DNA]</scope>
    <source>
        <strain evidence="2">DSM 43909</strain>
    </source>
</reference>